<evidence type="ECO:0000313" key="2">
    <source>
        <dbReference type="Proteomes" id="UP001151081"/>
    </source>
</evidence>
<comment type="caution">
    <text evidence="1">The sequence shown here is derived from an EMBL/GenBank/DDBJ whole genome shotgun (WGS) entry which is preliminary data.</text>
</comment>
<keyword evidence="2" id="KW-1185">Reference proteome</keyword>
<dbReference type="AlphaFoldDB" id="A0A9X4AVE2"/>
<accession>A0A9X4AVE2</accession>
<dbReference type="EMBL" id="JAGTJJ010000036">
    <property type="protein sequence ID" value="MDC3986239.1"/>
    <property type="molecule type" value="Genomic_DNA"/>
</dbReference>
<sequence>MFVLARDEQGTSSSLSKVSTPGAMFDIDLRRLEPDGRHEIGYALAGATPQPEFTGPRIRFRPAELLRASQKIHEEAKADEGQVWLECIEIIEPPPHDETP</sequence>
<reference evidence="1 2" key="1">
    <citation type="submission" date="2021-04" db="EMBL/GenBank/DDBJ databases">
        <title>Genome analysis of Polyangium sp.</title>
        <authorList>
            <person name="Li Y."/>
            <person name="Wang J."/>
        </authorList>
    </citation>
    <scope>NUCLEOTIDE SEQUENCE [LARGE SCALE GENOMIC DNA]</scope>
    <source>
        <strain evidence="1 2">SDU14</strain>
    </source>
</reference>
<organism evidence="1 2">
    <name type="scientific">Polyangium jinanense</name>
    <dbReference type="NCBI Taxonomy" id="2829994"/>
    <lineage>
        <taxon>Bacteria</taxon>
        <taxon>Pseudomonadati</taxon>
        <taxon>Myxococcota</taxon>
        <taxon>Polyangia</taxon>
        <taxon>Polyangiales</taxon>
        <taxon>Polyangiaceae</taxon>
        <taxon>Polyangium</taxon>
    </lineage>
</organism>
<name>A0A9X4AVE2_9BACT</name>
<evidence type="ECO:0000313" key="1">
    <source>
        <dbReference type="EMBL" id="MDC3986239.1"/>
    </source>
</evidence>
<gene>
    <name evidence="1" type="ORF">KEG57_37520</name>
</gene>
<proteinExistence type="predicted"/>
<dbReference type="Proteomes" id="UP001151081">
    <property type="component" value="Unassembled WGS sequence"/>
</dbReference>
<protein>
    <submittedName>
        <fullName evidence="1">Uncharacterized protein</fullName>
    </submittedName>
</protein>